<sequence length="36" mass="4215">MWPILKGCDYYKLDPAVGHDFSTLEVEIELDDEKLM</sequence>
<organism evidence="1 2">
    <name type="scientific">Halarsenatibacter silvermanii</name>
    <dbReference type="NCBI Taxonomy" id="321763"/>
    <lineage>
        <taxon>Bacteria</taxon>
        <taxon>Bacillati</taxon>
        <taxon>Bacillota</taxon>
        <taxon>Clostridia</taxon>
        <taxon>Halanaerobiales</taxon>
        <taxon>Halarsenatibacteraceae</taxon>
        <taxon>Halarsenatibacter</taxon>
    </lineage>
</organism>
<evidence type="ECO:0000313" key="1">
    <source>
        <dbReference type="EMBL" id="SDM20201.1"/>
    </source>
</evidence>
<protein>
    <submittedName>
        <fullName evidence="1">Uncharacterized protein</fullName>
    </submittedName>
</protein>
<proteinExistence type="predicted"/>
<name>A0A1G9RAM7_9FIRM</name>
<dbReference type="Proteomes" id="UP000199476">
    <property type="component" value="Unassembled WGS sequence"/>
</dbReference>
<dbReference type="AlphaFoldDB" id="A0A1G9RAM7"/>
<reference evidence="1 2" key="1">
    <citation type="submission" date="2016-10" db="EMBL/GenBank/DDBJ databases">
        <authorList>
            <person name="de Groot N.N."/>
        </authorList>
    </citation>
    <scope>NUCLEOTIDE SEQUENCE [LARGE SCALE GENOMIC DNA]</scope>
    <source>
        <strain evidence="1 2">SLAS-1</strain>
    </source>
</reference>
<accession>A0A1G9RAM7</accession>
<keyword evidence="2" id="KW-1185">Reference proteome</keyword>
<gene>
    <name evidence="1" type="ORF">SAMN04488692_12117</name>
</gene>
<evidence type="ECO:0000313" key="2">
    <source>
        <dbReference type="Proteomes" id="UP000199476"/>
    </source>
</evidence>
<dbReference type="EMBL" id="FNGO01000021">
    <property type="protein sequence ID" value="SDM20201.1"/>
    <property type="molecule type" value="Genomic_DNA"/>
</dbReference>